<dbReference type="Gene3D" id="2.30.30.40">
    <property type="entry name" value="SH3 Domains"/>
    <property type="match status" value="1"/>
</dbReference>
<dbReference type="AlphaFoldDB" id="A0A0C9NB12"/>
<accession>A0A0C9NB12</accession>
<gene>
    <name evidence="2" type="primary">cheW</name>
    <name evidence="2" type="ORF">SP6_18_00170</name>
</gene>
<comment type="caution">
    <text evidence="2">The sequence shown here is derived from an EMBL/GenBank/DDBJ whole genome shotgun (WGS) entry which is preliminary data.</text>
</comment>
<reference evidence="2 3" key="1">
    <citation type="submission" date="2014-08" db="EMBL/GenBank/DDBJ databases">
        <title>Whole genome shotgun sequence of Sphingomonas paucimobilis NBRC 13935.</title>
        <authorList>
            <person name="Hosoyama A."/>
            <person name="Hashimoto M."/>
            <person name="Hosoyama Y."/>
            <person name="Noguchi M."/>
            <person name="Uohara A."/>
            <person name="Ohji S."/>
            <person name="Katano-Makiyama Y."/>
            <person name="Ichikawa N."/>
            <person name="Kimura A."/>
            <person name="Yamazoe A."/>
            <person name="Fujita N."/>
        </authorList>
    </citation>
    <scope>NUCLEOTIDE SEQUENCE [LARGE SCALE GENOMIC DNA]</scope>
    <source>
        <strain evidence="2 3">NBRC 13935</strain>
    </source>
</reference>
<dbReference type="GeneID" id="78527113"/>
<dbReference type="PANTHER" id="PTHR22617">
    <property type="entry name" value="CHEMOTAXIS SENSOR HISTIDINE KINASE-RELATED"/>
    <property type="match status" value="1"/>
</dbReference>
<dbReference type="EMBL" id="BBJS01000018">
    <property type="protein sequence ID" value="GAN13452.1"/>
    <property type="molecule type" value="Genomic_DNA"/>
</dbReference>
<dbReference type="PROSITE" id="PS50851">
    <property type="entry name" value="CHEW"/>
    <property type="match status" value="1"/>
</dbReference>
<dbReference type="RefSeq" id="WP_007403882.1">
    <property type="nucleotide sequence ID" value="NZ_BBJS01000018.1"/>
</dbReference>
<proteinExistence type="predicted"/>
<dbReference type="GO" id="GO:0006935">
    <property type="term" value="P:chemotaxis"/>
    <property type="evidence" value="ECO:0007669"/>
    <property type="project" value="InterPro"/>
</dbReference>
<protein>
    <submittedName>
        <fullName evidence="2">CheW protein</fullName>
    </submittedName>
</protein>
<evidence type="ECO:0000313" key="2">
    <source>
        <dbReference type="EMBL" id="GAN13452.1"/>
    </source>
</evidence>
<dbReference type="InterPro" id="IPR002545">
    <property type="entry name" value="CheW-lke_dom"/>
</dbReference>
<keyword evidence="3" id="KW-1185">Reference proteome</keyword>
<dbReference type="Pfam" id="PF01584">
    <property type="entry name" value="CheW"/>
    <property type="match status" value="1"/>
</dbReference>
<evidence type="ECO:0000259" key="1">
    <source>
        <dbReference type="PROSITE" id="PS50851"/>
    </source>
</evidence>
<name>A0A0C9NB12_SPHPI</name>
<dbReference type="InterPro" id="IPR036061">
    <property type="entry name" value="CheW-like_dom_sf"/>
</dbReference>
<dbReference type="Proteomes" id="UP000032025">
    <property type="component" value="Unassembled WGS sequence"/>
</dbReference>
<dbReference type="SUPFAM" id="SSF50341">
    <property type="entry name" value="CheW-like"/>
    <property type="match status" value="1"/>
</dbReference>
<sequence>MPQDNLQGAGAQASTDLIAWDSHGELEVLIFELGGETFALEAILVQEILDLLPETFIPGAPALVSHVVNFRGKIVPVADLRLAFGMEPAPPTAHSRIVVIELDLEGEATLLGLRTDQVHEVATFRQATSEAVPTVGIRWRRDHVRSLIRWNDDLVVLPDLTAILAPAMGAAVTRQ</sequence>
<dbReference type="GO" id="GO:0005829">
    <property type="term" value="C:cytosol"/>
    <property type="evidence" value="ECO:0007669"/>
    <property type="project" value="TreeGrafter"/>
</dbReference>
<dbReference type="PANTHER" id="PTHR22617:SF23">
    <property type="entry name" value="CHEMOTAXIS PROTEIN CHEW"/>
    <property type="match status" value="1"/>
</dbReference>
<evidence type="ECO:0000313" key="3">
    <source>
        <dbReference type="Proteomes" id="UP000032025"/>
    </source>
</evidence>
<dbReference type="Gene3D" id="2.40.50.180">
    <property type="entry name" value="CheA-289, Domain 4"/>
    <property type="match status" value="1"/>
</dbReference>
<dbReference type="InterPro" id="IPR039315">
    <property type="entry name" value="CheW"/>
</dbReference>
<dbReference type="SMART" id="SM00260">
    <property type="entry name" value="CheW"/>
    <property type="match status" value="1"/>
</dbReference>
<dbReference type="GO" id="GO:0007165">
    <property type="term" value="P:signal transduction"/>
    <property type="evidence" value="ECO:0007669"/>
    <property type="project" value="InterPro"/>
</dbReference>
<feature type="domain" description="CheW-like" evidence="1">
    <location>
        <begin position="25"/>
        <end position="169"/>
    </location>
</feature>
<organism evidence="2 3">
    <name type="scientific">Sphingomonas paucimobilis NBRC 13935</name>
    <dbReference type="NCBI Taxonomy" id="1219050"/>
    <lineage>
        <taxon>Bacteria</taxon>
        <taxon>Pseudomonadati</taxon>
        <taxon>Pseudomonadota</taxon>
        <taxon>Alphaproteobacteria</taxon>
        <taxon>Sphingomonadales</taxon>
        <taxon>Sphingomonadaceae</taxon>
        <taxon>Sphingomonas</taxon>
    </lineage>
</organism>